<dbReference type="GO" id="GO:0061630">
    <property type="term" value="F:ubiquitin protein ligase activity"/>
    <property type="evidence" value="ECO:0007669"/>
    <property type="project" value="TreeGrafter"/>
</dbReference>
<dbReference type="GeneID" id="111121697"/>
<dbReference type="PANTHER" id="PTHR24104:SF25">
    <property type="entry name" value="PROTEIN LIN-41"/>
    <property type="match status" value="1"/>
</dbReference>
<dbReference type="InterPro" id="IPR036388">
    <property type="entry name" value="WH-like_DNA-bd_sf"/>
</dbReference>
<sequence>MFRSHYKETVFICTLYFITHQILVMGTAYRVNDCPRDEKEWQHASQRLNCSDDVWSPMNRYHCLPADNLSTLLEFCYNRTRTQVVKGLCMVFIEVKNIVNHYDCSSFKEGCPNNWYFSNEMYKFPACFEIEPTQRCYLAEAPCQSTTRHVTGLLDSTLSTLVNETSKSPTADTNDKGLNPLFVIFVTLLSGVAAAFVFWMNRRKLRKCSGFHVETMQSEETLSLLEIKQWENINADIDELGIEYLLHLPDDQKIFPLIAKKLKIPQEILKWELDNRKKFVRSMKVGNIPVYNGSAMVIGCARAGKTTLVKKMKGDRNLNTELTSGIEIHSHIFKLNSDESTIEVCAKIDKQKGCLCLSPSILEKSMENTTETSFCGQEELEPDQPNITGSRRTSIVNNTFSSPSNTEVTLSSDIDDFINVTDPEVNESDQPINNSTSAMDVSPQKFHANLEQIYDLSDCTASVNMDNVKMLSLLDFAGHSAYYACHHIFFSPRAVFILVVDMTKELSSVAIEACKEQNLIYSDWTYADYIRYWLGSIHTYSSKEAPVILAISHAEAIGADSKKALEYFHNEICERLPKELLIHLDEKRVFAFEKESDKNIKDLKICLASTVKSQRHWGEHVPISWTKLESALRKLQESSNIYPFGELLTCVLDTPDLGIKNEEELINALTFFHETGIILFRPKIKSTIILDVQWLVDAFKLIILDENHVKDKHHLAQFNELNRHGLLSSKLLIKLWENDNFHQHKDTLVDHMKQLDMLAEISKEMWYVPCMNKQKYSPAILQNCEFSSRLCFSFKFLPFDIYHRLVVSCINNLEMKPWEREGRICIYHTVSILICTDQIHRVLIGICYNKESTHTEYPYSIEIQTNVTNPRKIKSHLTSKLKKDISENITLLTQGFSSWEKHFHVGYRCKLGPFGGNQEGHIIAEEDLNRSEFDCHKCSECHVVDVKSILCYWEYERWYIKHMENEHPEYAFGVVAKGRGEDKNDQDKRGSWKKREGSVDDRPSSVASSPNLIPDIEKPVNQRRIMDKSTSGNRIYQYRPLLETPLVVASIRTDYGSFYKELGDILCMTDNRIWTCGYNNDSIRLYNIQGDLLQTVHAKYNDEPADIALTQEGQLLYTDFRDRSINVVLGTNIEPLITLQGWRPRGLCSTSAGGLLVIMDSDDFEETRVVRYDGSTEQQCIQFDNRGQPLYSSGGNKYISENRNKDVCVADFLARAVVVVDRDGGFRFKYPESSLNNQGFYPAGIATDSEGCILTSDSNNHCVHILDQDGFFRSRITICLYTPWGLSLDSRDNLYVGEWKTGLVKKIQYYK</sequence>
<dbReference type="Pfam" id="PF16095">
    <property type="entry name" value="COR-A"/>
    <property type="match status" value="1"/>
</dbReference>
<feature type="transmembrane region" description="Helical" evidence="4">
    <location>
        <begin position="181"/>
        <end position="200"/>
    </location>
</feature>
<accession>A0A8B8CSI6</accession>
<dbReference type="OrthoDB" id="192247at2759"/>
<keyword evidence="4" id="KW-0812">Transmembrane</keyword>
<dbReference type="Gene3D" id="1.10.10.10">
    <property type="entry name" value="Winged helix-like DNA-binding domain superfamily/Winged helix DNA-binding domain"/>
    <property type="match status" value="1"/>
</dbReference>
<gene>
    <name evidence="7 8" type="primary">LOC111121697</name>
</gene>
<name>A0A8B8CSI6_CRAVI</name>
<dbReference type="Proteomes" id="UP000694844">
    <property type="component" value="Chromosome 2"/>
</dbReference>
<reference evidence="7 8" key="1">
    <citation type="submission" date="2025-04" db="UniProtKB">
        <authorList>
            <consortium name="RefSeq"/>
        </authorList>
    </citation>
    <scope>IDENTIFICATION</scope>
    <source>
        <tissue evidence="7 8">Whole sample</tissue>
    </source>
</reference>
<evidence type="ECO:0000256" key="4">
    <source>
        <dbReference type="SAM" id="Phobius"/>
    </source>
</evidence>
<dbReference type="InterPro" id="IPR001258">
    <property type="entry name" value="NHL_repeat"/>
</dbReference>
<dbReference type="GO" id="GO:0043161">
    <property type="term" value="P:proteasome-mediated ubiquitin-dependent protein catabolic process"/>
    <property type="evidence" value="ECO:0007669"/>
    <property type="project" value="TreeGrafter"/>
</dbReference>
<dbReference type="Gene3D" id="3.40.50.300">
    <property type="entry name" value="P-loop containing nucleotide triphosphate hydrolases"/>
    <property type="match status" value="1"/>
</dbReference>
<feature type="region of interest" description="Disordered" evidence="3">
    <location>
        <begin position="980"/>
        <end position="1024"/>
    </location>
</feature>
<evidence type="ECO:0000313" key="7">
    <source>
        <dbReference type="RefSeq" id="XP_022318772.1"/>
    </source>
</evidence>
<dbReference type="Pfam" id="PF01436">
    <property type="entry name" value="NHL"/>
    <property type="match status" value="1"/>
</dbReference>
<keyword evidence="4" id="KW-0472">Membrane</keyword>
<keyword evidence="1" id="KW-0677">Repeat</keyword>
<proteinExistence type="predicted"/>
<keyword evidence="6" id="KW-1185">Reference proteome</keyword>
<dbReference type="GO" id="GO:0000209">
    <property type="term" value="P:protein polyubiquitination"/>
    <property type="evidence" value="ECO:0007669"/>
    <property type="project" value="TreeGrafter"/>
</dbReference>
<dbReference type="CDD" id="cd05819">
    <property type="entry name" value="NHL"/>
    <property type="match status" value="1"/>
</dbReference>
<evidence type="ECO:0000313" key="6">
    <source>
        <dbReference type="Proteomes" id="UP000694844"/>
    </source>
</evidence>
<organism evidence="6 8">
    <name type="scientific">Crassostrea virginica</name>
    <name type="common">Eastern oyster</name>
    <dbReference type="NCBI Taxonomy" id="6565"/>
    <lineage>
        <taxon>Eukaryota</taxon>
        <taxon>Metazoa</taxon>
        <taxon>Spiralia</taxon>
        <taxon>Lophotrochozoa</taxon>
        <taxon>Mollusca</taxon>
        <taxon>Bivalvia</taxon>
        <taxon>Autobranchia</taxon>
        <taxon>Pteriomorphia</taxon>
        <taxon>Ostreida</taxon>
        <taxon>Ostreoidea</taxon>
        <taxon>Ostreidae</taxon>
        <taxon>Crassostrea</taxon>
    </lineage>
</organism>
<evidence type="ECO:0000256" key="3">
    <source>
        <dbReference type="SAM" id="MobiDB-lite"/>
    </source>
</evidence>
<protein>
    <submittedName>
        <fullName evidence="7 8">Uncharacterized protein LOC111121697</fullName>
    </submittedName>
</protein>
<dbReference type="SUPFAM" id="SSF52540">
    <property type="entry name" value="P-loop containing nucleoside triphosphate hydrolases"/>
    <property type="match status" value="1"/>
</dbReference>
<dbReference type="InterPro" id="IPR011042">
    <property type="entry name" value="6-blade_b-propeller_TolB-like"/>
</dbReference>
<dbReference type="RefSeq" id="XP_022318772.1">
    <property type="nucleotide sequence ID" value="XM_022463064.1"/>
</dbReference>
<feature type="compositionally biased region" description="Basic and acidic residues" evidence="3">
    <location>
        <begin position="1015"/>
        <end position="1024"/>
    </location>
</feature>
<dbReference type="KEGG" id="cvn:111121697"/>
<dbReference type="Gene3D" id="2.120.10.30">
    <property type="entry name" value="TolB, C-terminal domain"/>
    <property type="match status" value="2"/>
</dbReference>
<dbReference type="InterPro" id="IPR050952">
    <property type="entry name" value="TRIM-NHL_E3_ligases"/>
</dbReference>
<feature type="domain" description="COR" evidence="5">
    <location>
        <begin position="622"/>
        <end position="763"/>
    </location>
</feature>
<dbReference type="InterPro" id="IPR032171">
    <property type="entry name" value="COR-A"/>
</dbReference>
<keyword evidence="4" id="KW-1133">Transmembrane helix</keyword>
<dbReference type="GO" id="GO:0008270">
    <property type="term" value="F:zinc ion binding"/>
    <property type="evidence" value="ECO:0007669"/>
    <property type="project" value="UniProtKB-KW"/>
</dbReference>
<evidence type="ECO:0000313" key="8">
    <source>
        <dbReference type="RefSeq" id="XP_022318773.1"/>
    </source>
</evidence>
<feature type="compositionally biased region" description="Basic and acidic residues" evidence="3">
    <location>
        <begin position="980"/>
        <end position="1003"/>
    </location>
</feature>
<evidence type="ECO:0000256" key="1">
    <source>
        <dbReference type="ARBA" id="ARBA00022737"/>
    </source>
</evidence>
<dbReference type="PANTHER" id="PTHR24104">
    <property type="entry name" value="E3 UBIQUITIN-PROTEIN LIGASE NHLRC1-RELATED"/>
    <property type="match status" value="1"/>
</dbReference>
<feature type="repeat" description="NHL" evidence="2">
    <location>
        <begin position="1241"/>
        <end position="1269"/>
    </location>
</feature>
<dbReference type="SUPFAM" id="SSF63829">
    <property type="entry name" value="Calcium-dependent phosphotriesterase"/>
    <property type="match status" value="1"/>
</dbReference>
<dbReference type="PROSITE" id="PS51125">
    <property type="entry name" value="NHL"/>
    <property type="match status" value="1"/>
</dbReference>
<dbReference type="InterPro" id="IPR027417">
    <property type="entry name" value="P-loop_NTPase"/>
</dbReference>
<evidence type="ECO:0000256" key="2">
    <source>
        <dbReference type="PROSITE-ProRule" id="PRU00504"/>
    </source>
</evidence>
<dbReference type="RefSeq" id="XP_022318773.1">
    <property type="nucleotide sequence ID" value="XM_022463065.1"/>
</dbReference>
<evidence type="ECO:0000259" key="5">
    <source>
        <dbReference type="Pfam" id="PF16095"/>
    </source>
</evidence>